<dbReference type="EMBL" id="CP011542">
    <property type="protein sequence ID" value="AKK04583.1"/>
    <property type="molecule type" value="Genomic_DNA"/>
</dbReference>
<evidence type="ECO:0000313" key="3">
    <source>
        <dbReference type="Proteomes" id="UP000035199"/>
    </source>
</evidence>
<sequence>MASACEVCGDRLEIPTRGRSPKFCSSRCRQRACRARKLTQLPRRLRDLPRWAAANGKRPITPSGRPASSTDESTWTSYDNVANLPHGIMLGGGIACIDLDKCINRRGQVASWAQKIISTVPTAVVEKSVSGRGLHIFGLLPESKGTRRGCAEIYSRARFIRTTENIFRAGGLVDLAPAVTVIERLHRNGEIPKKEVAHARSRAEKESPTS</sequence>
<reference evidence="3" key="2">
    <citation type="submission" date="2015-05" db="EMBL/GenBank/DDBJ databases">
        <title>Complete genome sequence of Corynebacterium mustelae DSM 45274, isolated from various tissues of a male ferret with lethal sepsis.</title>
        <authorList>
            <person name="Ruckert C."/>
            <person name="Albersmeier A."/>
            <person name="Winkler A."/>
            <person name="Tauch A."/>
        </authorList>
    </citation>
    <scope>NUCLEOTIDE SEQUENCE [LARGE SCALE GENOMIC DNA]</scope>
    <source>
        <strain evidence="3">DSM 45274</strain>
    </source>
</reference>
<dbReference type="AlphaFoldDB" id="A0A0G3GYD6"/>
<reference evidence="2 3" key="1">
    <citation type="journal article" date="2015" name="Genome Announc.">
        <title>Complete Genome Sequence of the Type Strain Corynebacterium mustelae DSM 45274, Isolated from Various Tissues of a Male Ferret with Lethal Sepsis.</title>
        <authorList>
            <person name="Ruckert C."/>
            <person name="Eimer J."/>
            <person name="Winkler A."/>
            <person name="Tauch A."/>
        </authorList>
    </citation>
    <scope>NUCLEOTIDE SEQUENCE [LARGE SCALE GENOMIC DNA]</scope>
    <source>
        <strain evidence="2 3">DSM 45274</strain>
    </source>
</reference>
<evidence type="ECO:0008006" key="4">
    <source>
        <dbReference type="Google" id="ProtNLM"/>
    </source>
</evidence>
<dbReference type="KEGG" id="cmv:CMUST_01170"/>
<proteinExistence type="predicted"/>
<dbReference type="STRING" id="571915.CMUST_01170"/>
<evidence type="ECO:0000313" key="2">
    <source>
        <dbReference type="EMBL" id="AKK04583.1"/>
    </source>
</evidence>
<evidence type="ECO:0000256" key="1">
    <source>
        <dbReference type="SAM" id="MobiDB-lite"/>
    </source>
</evidence>
<dbReference type="Proteomes" id="UP000035199">
    <property type="component" value="Chromosome"/>
</dbReference>
<dbReference type="PATRIC" id="fig|571915.4.peg.240"/>
<keyword evidence="3" id="KW-1185">Reference proteome</keyword>
<protein>
    <recommendedName>
        <fullName evidence="4">Bifunctional DNA primase/polymerase famiily protein</fullName>
    </recommendedName>
</protein>
<dbReference type="RefSeq" id="WP_236690136.1">
    <property type="nucleotide sequence ID" value="NZ_CP011542.1"/>
</dbReference>
<gene>
    <name evidence="2" type="ORF">CMUST_01170</name>
</gene>
<feature type="region of interest" description="Disordered" evidence="1">
    <location>
        <begin position="52"/>
        <end position="74"/>
    </location>
</feature>
<name>A0A0G3GYD6_9CORY</name>
<accession>A0A0G3GYD6</accession>
<organism evidence="2 3">
    <name type="scientific">Corynebacterium mustelae</name>
    <dbReference type="NCBI Taxonomy" id="571915"/>
    <lineage>
        <taxon>Bacteria</taxon>
        <taxon>Bacillati</taxon>
        <taxon>Actinomycetota</taxon>
        <taxon>Actinomycetes</taxon>
        <taxon>Mycobacteriales</taxon>
        <taxon>Corynebacteriaceae</taxon>
        <taxon>Corynebacterium</taxon>
    </lineage>
</organism>